<feature type="compositionally biased region" description="Gly residues" evidence="2">
    <location>
        <begin position="18"/>
        <end position="49"/>
    </location>
</feature>
<evidence type="ECO:0000313" key="5">
    <source>
        <dbReference type="Proteomes" id="UP000611554"/>
    </source>
</evidence>
<proteinExistence type="inferred from homology"/>
<keyword evidence="5" id="KW-1185">Reference proteome</keyword>
<feature type="compositionally biased region" description="Basic and acidic residues" evidence="2">
    <location>
        <begin position="1"/>
        <end position="17"/>
    </location>
</feature>
<evidence type="ECO:0000256" key="2">
    <source>
        <dbReference type="SAM" id="MobiDB-lite"/>
    </source>
</evidence>
<dbReference type="Pfam" id="PF01370">
    <property type="entry name" value="Epimerase"/>
    <property type="match status" value="1"/>
</dbReference>
<name>A0ABQ2RJY1_9ACTN</name>
<evidence type="ECO:0000259" key="3">
    <source>
        <dbReference type="Pfam" id="PF01370"/>
    </source>
</evidence>
<gene>
    <name evidence="4" type="primary">galE1</name>
    <name evidence="4" type="ORF">GCM10010140_74610</name>
</gene>
<reference evidence="5" key="1">
    <citation type="journal article" date="2019" name="Int. J. Syst. Evol. Microbiol.">
        <title>The Global Catalogue of Microorganisms (GCM) 10K type strain sequencing project: providing services to taxonomists for standard genome sequencing and annotation.</title>
        <authorList>
            <consortium name="The Broad Institute Genomics Platform"/>
            <consortium name="The Broad Institute Genome Sequencing Center for Infectious Disease"/>
            <person name="Wu L."/>
            <person name="Ma J."/>
        </authorList>
    </citation>
    <scope>NUCLEOTIDE SEQUENCE [LARGE SCALE GENOMIC DNA]</scope>
    <source>
        <strain evidence="5">JCM 3115</strain>
    </source>
</reference>
<dbReference type="Gene3D" id="3.40.50.720">
    <property type="entry name" value="NAD(P)-binding Rossmann-like Domain"/>
    <property type="match status" value="1"/>
</dbReference>
<dbReference type="PANTHER" id="PTHR43000">
    <property type="entry name" value="DTDP-D-GLUCOSE 4,6-DEHYDRATASE-RELATED"/>
    <property type="match status" value="1"/>
</dbReference>
<dbReference type="Proteomes" id="UP000611554">
    <property type="component" value="Unassembled WGS sequence"/>
</dbReference>
<dbReference type="RefSeq" id="WP_189251119.1">
    <property type="nucleotide sequence ID" value="NZ_BMQJ01000034.1"/>
</dbReference>
<dbReference type="InterPro" id="IPR001509">
    <property type="entry name" value="Epimerase_deHydtase"/>
</dbReference>
<dbReference type="SUPFAM" id="SSF51735">
    <property type="entry name" value="NAD(P)-binding Rossmann-fold domains"/>
    <property type="match status" value="1"/>
</dbReference>
<comment type="similarity">
    <text evidence="1">Belongs to the NAD(P)-dependent epimerase/dehydratase family.</text>
</comment>
<comment type="caution">
    <text evidence="4">The sequence shown here is derived from an EMBL/GenBank/DDBJ whole genome shotgun (WGS) entry which is preliminary data.</text>
</comment>
<protein>
    <submittedName>
        <fullName evidence="4">UDP-glucose 4-epimerase</fullName>
    </submittedName>
</protein>
<organism evidence="4 5">
    <name type="scientific">Streptosporangium pseudovulgare</name>
    <dbReference type="NCBI Taxonomy" id="35765"/>
    <lineage>
        <taxon>Bacteria</taxon>
        <taxon>Bacillati</taxon>
        <taxon>Actinomycetota</taxon>
        <taxon>Actinomycetes</taxon>
        <taxon>Streptosporangiales</taxon>
        <taxon>Streptosporangiaceae</taxon>
        <taxon>Streptosporangium</taxon>
    </lineage>
</organism>
<evidence type="ECO:0000256" key="1">
    <source>
        <dbReference type="ARBA" id="ARBA00007637"/>
    </source>
</evidence>
<feature type="region of interest" description="Disordered" evidence="2">
    <location>
        <begin position="1"/>
        <end position="55"/>
    </location>
</feature>
<dbReference type="InterPro" id="IPR036291">
    <property type="entry name" value="NAD(P)-bd_dom_sf"/>
</dbReference>
<dbReference type="EMBL" id="BMQJ01000034">
    <property type="protein sequence ID" value="GGQ33658.1"/>
    <property type="molecule type" value="Genomic_DNA"/>
</dbReference>
<evidence type="ECO:0000313" key="4">
    <source>
        <dbReference type="EMBL" id="GGQ33658.1"/>
    </source>
</evidence>
<accession>A0ABQ2RJY1</accession>
<feature type="domain" description="NAD-dependent epimerase/dehydratase" evidence="3">
    <location>
        <begin position="58"/>
        <end position="278"/>
    </location>
</feature>
<sequence>MPTAPESERPSVPEREGFGGSGGFPGFDGSGGSGGSGDFTGSEGQGGSEASGWHDRRVLVTGATGFIGSRLVERLAALGARVHAVSRGPGRAAEHGRTWHVADVGDTEAAGALIRSVRPDVVFHLASEVAGTRDPRLVPTMLRGNLASVVNLLTAVAEDPGARVVLAGSVEELRPDEGDAVPSSPYAAAKWAARGYALMFHRLWDVPVTNLRVAMVYGQGERNLARLVPYMALSLLRGREPALSSGKREIDWIHVDDVVEAFLAAATTPEAAGRSLDVGSGTRTTIRDTAELLVRITGGVARPRYGALPDRPLDGARIADIGPTADVLGWRPVIGLEDGLRRTVAWYADRLRAGEFQDAPGPS</sequence>